<comment type="caution">
    <text evidence="3">The sequence shown here is derived from an EMBL/GenBank/DDBJ whole genome shotgun (WGS) entry which is preliminary data.</text>
</comment>
<evidence type="ECO:0000313" key="4">
    <source>
        <dbReference type="Proteomes" id="UP000014249"/>
    </source>
</evidence>
<gene>
    <name evidence="3" type="ORF">Lpp77_07287</name>
</gene>
<feature type="chain" id="PRO_5038886003" evidence="2">
    <location>
        <begin position="23"/>
        <end position="154"/>
    </location>
</feature>
<reference evidence="3 4" key="1">
    <citation type="journal article" date="2013" name="PLoS ONE">
        <title>Lactobacillus paracasei comparative genomics: towards species pan-genome definition and exploitation of diversity.</title>
        <authorList>
            <person name="Smokvina T."/>
            <person name="Wels M."/>
            <person name="Polka J."/>
            <person name="Chervaux C."/>
            <person name="Brisse S."/>
            <person name="Boekhorst J."/>
            <person name="van Hylckama Vlieg J.E."/>
            <person name="Siezen R.J."/>
        </authorList>
    </citation>
    <scope>NUCLEOTIDE SEQUENCE [LARGE SCALE GENOMIC DNA]</scope>
    <source>
        <strain evidence="3 4">CNCM I-4270</strain>
    </source>
</reference>
<feature type="signal peptide" evidence="2">
    <location>
        <begin position="1"/>
        <end position="22"/>
    </location>
</feature>
<evidence type="ECO:0000313" key="3">
    <source>
        <dbReference type="EMBL" id="EPC54552.1"/>
    </source>
</evidence>
<keyword evidence="2" id="KW-0732">Signal</keyword>
<evidence type="ECO:0000256" key="1">
    <source>
        <dbReference type="SAM" id="MobiDB-lite"/>
    </source>
</evidence>
<dbReference type="EMBL" id="ANJX01000206">
    <property type="protein sequence ID" value="EPC54552.1"/>
    <property type="molecule type" value="Genomic_DNA"/>
</dbReference>
<evidence type="ECO:0000256" key="2">
    <source>
        <dbReference type="SAM" id="SignalP"/>
    </source>
</evidence>
<organism evidence="3 4">
    <name type="scientific">Lacticaseibacillus paracasei subsp. paracasei CNCM I-4270</name>
    <dbReference type="NCBI Taxonomy" id="1256202"/>
    <lineage>
        <taxon>Bacteria</taxon>
        <taxon>Bacillati</taxon>
        <taxon>Bacillota</taxon>
        <taxon>Bacilli</taxon>
        <taxon>Lactobacillales</taxon>
        <taxon>Lactobacillaceae</taxon>
        <taxon>Lacticaseibacillus</taxon>
    </lineage>
</organism>
<proteinExistence type="predicted"/>
<protein>
    <submittedName>
        <fullName evidence="3">Uncharacterized protein</fullName>
    </submittedName>
</protein>
<name>A0A8E0ILF8_LACPA</name>
<feature type="compositionally biased region" description="Polar residues" evidence="1">
    <location>
        <begin position="71"/>
        <end position="84"/>
    </location>
</feature>
<feature type="region of interest" description="Disordered" evidence="1">
    <location>
        <begin position="36"/>
        <end position="91"/>
    </location>
</feature>
<sequence>MPKKLIHIVMLAMLMLTQVGSAVVPVADNGETNITEHDRAAPKSDPSSHQNDASGQAAISQDTIESDKKQTSAAMSSSENQTVKTEMPELTNRLDRQDVVLDDGGQWTAAVGQHVVTYTYDMQQAEIKVKLKLVKPWSENRTQKVVVTPFKDIV</sequence>
<feature type="non-terminal residue" evidence="3">
    <location>
        <position position="154"/>
    </location>
</feature>
<dbReference type="AlphaFoldDB" id="A0A8E0ILF8"/>
<dbReference type="Proteomes" id="UP000014249">
    <property type="component" value="Unassembled WGS sequence"/>
</dbReference>
<accession>A0A8E0ILF8</accession>
<feature type="compositionally biased region" description="Polar residues" evidence="1">
    <location>
        <begin position="45"/>
        <end position="63"/>
    </location>
</feature>